<name>A0A3D9SUP8_9ACTN</name>
<dbReference type="GO" id="GO:0003677">
    <property type="term" value="F:DNA binding"/>
    <property type="evidence" value="ECO:0007669"/>
    <property type="project" value="InterPro"/>
</dbReference>
<dbReference type="Pfam" id="PF13560">
    <property type="entry name" value="HTH_31"/>
    <property type="match status" value="1"/>
</dbReference>
<organism evidence="2 3">
    <name type="scientific">Thermomonospora umbrina</name>
    <dbReference type="NCBI Taxonomy" id="111806"/>
    <lineage>
        <taxon>Bacteria</taxon>
        <taxon>Bacillati</taxon>
        <taxon>Actinomycetota</taxon>
        <taxon>Actinomycetes</taxon>
        <taxon>Streptosporangiales</taxon>
        <taxon>Thermomonosporaceae</taxon>
        <taxon>Thermomonospora</taxon>
    </lineage>
</organism>
<dbReference type="InterPro" id="IPR001387">
    <property type="entry name" value="Cro/C1-type_HTH"/>
</dbReference>
<feature type="domain" description="HTH cro/C1-type" evidence="1">
    <location>
        <begin position="18"/>
        <end position="72"/>
    </location>
</feature>
<sequence>MAKRSSPTVRRRRMAKELRRLRRESGKTREQVADFVGCSPVTITRIESAQTAGTVPIVARMLEAYGIAGDEHEAFLKLCREARKRGWWQRYSDSIPEWFQVYVGIEEEAASLRIYEAEVVPGLLQTESYATATYLAEPVILEEAEIQRRVALRMQRQQRLFEAGDTPSMWVVLSEAAVRRQVGGVEVMKEQLLHLDQLSRRPNVMLQVLPFTAGAHPGMQGGFTILAFPEAMDPNVVYVEYRQGGLYLEGHDEVEAYKVMYNHLCAQALGREETRAFITRVADGLR</sequence>
<dbReference type="InterPro" id="IPR043917">
    <property type="entry name" value="DUF5753"/>
</dbReference>
<evidence type="ECO:0000259" key="1">
    <source>
        <dbReference type="PROSITE" id="PS50943"/>
    </source>
</evidence>
<protein>
    <submittedName>
        <fullName evidence="2">Helix-turn-helix protein</fullName>
    </submittedName>
</protein>
<gene>
    <name evidence="2" type="ORF">DFJ69_3704</name>
</gene>
<dbReference type="OrthoDB" id="5177725at2"/>
<comment type="caution">
    <text evidence="2">The sequence shown here is derived from an EMBL/GenBank/DDBJ whole genome shotgun (WGS) entry which is preliminary data.</text>
</comment>
<dbReference type="EMBL" id="QTTT01000001">
    <property type="protein sequence ID" value="REE98220.1"/>
    <property type="molecule type" value="Genomic_DNA"/>
</dbReference>
<proteinExistence type="predicted"/>
<accession>A0A3D9SUP8</accession>
<dbReference type="CDD" id="cd00093">
    <property type="entry name" value="HTH_XRE"/>
    <property type="match status" value="1"/>
</dbReference>
<dbReference type="Proteomes" id="UP000256661">
    <property type="component" value="Unassembled WGS sequence"/>
</dbReference>
<dbReference type="AlphaFoldDB" id="A0A3D9SUP8"/>
<dbReference type="SMART" id="SM00530">
    <property type="entry name" value="HTH_XRE"/>
    <property type="match status" value="1"/>
</dbReference>
<dbReference type="Pfam" id="PF19054">
    <property type="entry name" value="DUF5753"/>
    <property type="match status" value="1"/>
</dbReference>
<dbReference type="SUPFAM" id="SSF47413">
    <property type="entry name" value="lambda repressor-like DNA-binding domains"/>
    <property type="match status" value="1"/>
</dbReference>
<dbReference type="Gene3D" id="1.10.260.40">
    <property type="entry name" value="lambda repressor-like DNA-binding domains"/>
    <property type="match status" value="1"/>
</dbReference>
<keyword evidence="3" id="KW-1185">Reference proteome</keyword>
<dbReference type="InterPro" id="IPR010982">
    <property type="entry name" value="Lambda_DNA-bd_dom_sf"/>
</dbReference>
<evidence type="ECO:0000313" key="2">
    <source>
        <dbReference type="EMBL" id="REE98220.1"/>
    </source>
</evidence>
<evidence type="ECO:0000313" key="3">
    <source>
        <dbReference type="Proteomes" id="UP000256661"/>
    </source>
</evidence>
<dbReference type="PROSITE" id="PS50943">
    <property type="entry name" value="HTH_CROC1"/>
    <property type="match status" value="1"/>
</dbReference>
<reference evidence="2 3" key="1">
    <citation type="submission" date="2018-08" db="EMBL/GenBank/DDBJ databases">
        <title>Sequencing the genomes of 1000 actinobacteria strains.</title>
        <authorList>
            <person name="Klenk H.-P."/>
        </authorList>
    </citation>
    <scope>NUCLEOTIDE SEQUENCE [LARGE SCALE GENOMIC DNA]</scope>
    <source>
        <strain evidence="2 3">DSM 43927</strain>
    </source>
</reference>